<gene>
    <name evidence="1" type="ORF">DYU11_22620</name>
</gene>
<evidence type="ECO:0000313" key="2">
    <source>
        <dbReference type="Proteomes" id="UP000283523"/>
    </source>
</evidence>
<organism evidence="1 2">
    <name type="scientific">Fibrisoma montanum</name>
    <dbReference type="NCBI Taxonomy" id="2305895"/>
    <lineage>
        <taxon>Bacteria</taxon>
        <taxon>Pseudomonadati</taxon>
        <taxon>Bacteroidota</taxon>
        <taxon>Cytophagia</taxon>
        <taxon>Cytophagales</taxon>
        <taxon>Spirosomataceae</taxon>
        <taxon>Fibrisoma</taxon>
    </lineage>
</organism>
<dbReference type="Proteomes" id="UP000283523">
    <property type="component" value="Unassembled WGS sequence"/>
</dbReference>
<name>A0A418M234_9BACT</name>
<evidence type="ECO:0000313" key="1">
    <source>
        <dbReference type="EMBL" id="RIV19726.1"/>
    </source>
</evidence>
<reference evidence="1 2" key="1">
    <citation type="submission" date="2018-08" db="EMBL/GenBank/DDBJ databases">
        <title>Fibrisoma montanum sp. nov., isolated from Danxia mountain soil.</title>
        <authorList>
            <person name="Huang Y."/>
        </authorList>
    </citation>
    <scope>NUCLEOTIDE SEQUENCE [LARGE SCALE GENOMIC DNA]</scope>
    <source>
        <strain evidence="1 2">HYT19</strain>
    </source>
</reference>
<dbReference type="EMBL" id="QXED01000007">
    <property type="protein sequence ID" value="RIV19726.1"/>
    <property type="molecule type" value="Genomic_DNA"/>
</dbReference>
<sequence length="213" mass="23590">MITADLRAKRISISQDPDEGFSLQLSLEEDDTEQDASQLDARLLLYEREGDTKPRYIIQGEAVPPLVIFSVSASVVKALNRGSRYLEIDGVIGGERQRLALGSLTLTTSGLMSNPEPNRIHVVVGDLVPIRVELRPYRTAIIQGLTVIEPLLLTVTQPNQTRWNIGGSELRSQLYVNGVRMTKGRDYTISLPYLDYIGGVPLDTSDELLLTLL</sequence>
<dbReference type="AlphaFoldDB" id="A0A418M234"/>
<keyword evidence="2" id="KW-1185">Reference proteome</keyword>
<accession>A0A418M234</accession>
<proteinExistence type="predicted"/>
<comment type="caution">
    <text evidence="1">The sequence shown here is derived from an EMBL/GenBank/DDBJ whole genome shotgun (WGS) entry which is preliminary data.</text>
</comment>
<dbReference type="RefSeq" id="WP_119670012.1">
    <property type="nucleotide sequence ID" value="NZ_QXED01000007.1"/>
</dbReference>
<protein>
    <submittedName>
        <fullName evidence="1">Uncharacterized protein</fullName>
    </submittedName>
</protein>